<dbReference type="AlphaFoldDB" id="A0AAN6PRK7"/>
<comment type="caution">
    <text evidence="1">The sequence shown here is derived from an EMBL/GenBank/DDBJ whole genome shotgun (WGS) entry which is preliminary data.</text>
</comment>
<evidence type="ECO:0000313" key="2">
    <source>
        <dbReference type="Proteomes" id="UP001305647"/>
    </source>
</evidence>
<dbReference type="Proteomes" id="UP001305647">
    <property type="component" value="Unassembled WGS sequence"/>
</dbReference>
<dbReference type="EMBL" id="MU863704">
    <property type="protein sequence ID" value="KAK4096617.1"/>
    <property type="molecule type" value="Genomic_DNA"/>
</dbReference>
<reference evidence="1" key="2">
    <citation type="submission" date="2023-05" db="EMBL/GenBank/DDBJ databases">
        <authorList>
            <consortium name="Lawrence Berkeley National Laboratory"/>
            <person name="Steindorff A."/>
            <person name="Hensen N."/>
            <person name="Bonometti L."/>
            <person name="Westerberg I."/>
            <person name="Brannstrom I.O."/>
            <person name="Guillou S."/>
            <person name="Cros-Aarteil S."/>
            <person name="Calhoun S."/>
            <person name="Haridas S."/>
            <person name="Kuo A."/>
            <person name="Mondo S."/>
            <person name="Pangilinan J."/>
            <person name="Riley R."/>
            <person name="Labutti K."/>
            <person name="Andreopoulos B."/>
            <person name="Lipzen A."/>
            <person name="Chen C."/>
            <person name="Yanf M."/>
            <person name="Daum C."/>
            <person name="Ng V."/>
            <person name="Clum A."/>
            <person name="Ohm R."/>
            <person name="Martin F."/>
            <person name="Silar P."/>
            <person name="Natvig D."/>
            <person name="Lalanne C."/>
            <person name="Gautier V."/>
            <person name="Ament-Velasquez S.L."/>
            <person name="Kruys A."/>
            <person name="Hutchinson M.I."/>
            <person name="Powell A.J."/>
            <person name="Barry K."/>
            <person name="Miller A.N."/>
            <person name="Grigoriev I.V."/>
            <person name="Debuchy R."/>
            <person name="Gladieux P."/>
            <person name="Thoren M.H."/>
            <person name="Johannesson H."/>
        </authorList>
    </citation>
    <scope>NUCLEOTIDE SEQUENCE</scope>
    <source>
        <strain evidence="1">CBS 757.83</strain>
    </source>
</reference>
<proteinExistence type="predicted"/>
<sequence length="119" mass="12832">MSTDMEKAVPEALAFQLAIFGSRATSAALPAKRCGPSHSSPNPVACDPEIDRSRARTFICRFRNQRPTCLAVVALEFDPVVAKGGSPVRDGAGHQFTGPSYVYQPCHCRDREARPGEGD</sequence>
<gene>
    <name evidence="1" type="ORF">N658DRAFT_345916</name>
</gene>
<name>A0AAN6PRK7_9PEZI</name>
<protein>
    <submittedName>
        <fullName evidence="1">Uncharacterized protein</fullName>
    </submittedName>
</protein>
<evidence type="ECO:0000313" key="1">
    <source>
        <dbReference type="EMBL" id="KAK4096617.1"/>
    </source>
</evidence>
<accession>A0AAN6PRK7</accession>
<keyword evidence="2" id="KW-1185">Reference proteome</keyword>
<organism evidence="1 2">
    <name type="scientific">Parathielavia hyrcaniae</name>
    <dbReference type="NCBI Taxonomy" id="113614"/>
    <lineage>
        <taxon>Eukaryota</taxon>
        <taxon>Fungi</taxon>
        <taxon>Dikarya</taxon>
        <taxon>Ascomycota</taxon>
        <taxon>Pezizomycotina</taxon>
        <taxon>Sordariomycetes</taxon>
        <taxon>Sordariomycetidae</taxon>
        <taxon>Sordariales</taxon>
        <taxon>Chaetomiaceae</taxon>
        <taxon>Parathielavia</taxon>
    </lineage>
</organism>
<reference evidence="1" key="1">
    <citation type="journal article" date="2023" name="Mol. Phylogenet. Evol.">
        <title>Genome-scale phylogeny and comparative genomics of the fungal order Sordariales.</title>
        <authorList>
            <person name="Hensen N."/>
            <person name="Bonometti L."/>
            <person name="Westerberg I."/>
            <person name="Brannstrom I.O."/>
            <person name="Guillou S."/>
            <person name="Cros-Aarteil S."/>
            <person name="Calhoun S."/>
            <person name="Haridas S."/>
            <person name="Kuo A."/>
            <person name="Mondo S."/>
            <person name="Pangilinan J."/>
            <person name="Riley R."/>
            <person name="LaButti K."/>
            <person name="Andreopoulos B."/>
            <person name="Lipzen A."/>
            <person name="Chen C."/>
            <person name="Yan M."/>
            <person name="Daum C."/>
            <person name="Ng V."/>
            <person name="Clum A."/>
            <person name="Steindorff A."/>
            <person name="Ohm R.A."/>
            <person name="Martin F."/>
            <person name="Silar P."/>
            <person name="Natvig D.O."/>
            <person name="Lalanne C."/>
            <person name="Gautier V."/>
            <person name="Ament-Velasquez S.L."/>
            <person name="Kruys A."/>
            <person name="Hutchinson M.I."/>
            <person name="Powell A.J."/>
            <person name="Barry K."/>
            <person name="Miller A.N."/>
            <person name="Grigoriev I.V."/>
            <person name="Debuchy R."/>
            <person name="Gladieux P."/>
            <person name="Hiltunen Thoren M."/>
            <person name="Johannesson H."/>
        </authorList>
    </citation>
    <scope>NUCLEOTIDE SEQUENCE</scope>
    <source>
        <strain evidence="1">CBS 757.83</strain>
    </source>
</reference>